<dbReference type="Proteomes" id="UP001196413">
    <property type="component" value="Unassembled WGS sequence"/>
</dbReference>
<organism evidence="1 2">
    <name type="scientific">Parelaphostrongylus tenuis</name>
    <name type="common">Meningeal worm</name>
    <dbReference type="NCBI Taxonomy" id="148309"/>
    <lineage>
        <taxon>Eukaryota</taxon>
        <taxon>Metazoa</taxon>
        <taxon>Ecdysozoa</taxon>
        <taxon>Nematoda</taxon>
        <taxon>Chromadorea</taxon>
        <taxon>Rhabditida</taxon>
        <taxon>Rhabditina</taxon>
        <taxon>Rhabditomorpha</taxon>
        <taxon>Strongyloidea</taxon>
        <taxon>Metastrongylidae</taxon>
        <taxon>Parelaphostrongylus</taxon>
    </lineage>
</organism>
<dbReference type="AlphaFoldDB" id="A0AAD5MHC0"/>
<keyword evidence="2" id="KW-1185">Reference proteome</keyword>
<protein>
    <submittedName>
        <fullName evidence="1">Uncharacterized protein</fullName>
    </submittedName>
</protein>
<comment type="caution">
    <text evidence="1">The sequence shown here is derived from an EMBL/GenBank/DDBJ whole genome shotgun (WGS) entry which is preliminary data.</text>
</comment>
<proteinExistence type="predicted"/>
<evidence type="ECO:0000313" key="2">
    <source>
        <dbReference type="Proteomes" id="UP001196413"/>
    </source>
</evidence>
<name>A0AAD5MHC0_PARTN</name>
<dbReference type="EMBL" id="JAHQIW010000364">
    <property type="protein sequence ID" value="KAJ1347671.1"/>
    <property type="molecule type" value="Genomic_DNA"/>
</dbReference>
<sequence>MVWRKIIRDQEVLILTIHIGIFGEFKPPQGLRAEDVAGTGSVKHANDAPWRLSFTLHVQFKNALH</sequence>
<accession>A0AAD5MHC0</accession>
<gene>
    <name evidence="1" type="ORF">KIN20_002798</name>
</gene>
<evidence type="ECO:0000313" key="1">
    <source>
        <dbReference type="EMBL" id="KAJ1347671.1"/>
    </source>
</evidence>
<reference evidence="1" key="1">
    <citation type="submission" date="2021-06" db="EMBL/GenBank/DDBJ databases">
        <title>Parelaphostrongylus tenuis whole genome reference sequence.</title>
        <authorList>
            <person name="Garwood T.J."/>
            <person name="Larsen P.A."/>
            <person name="Fountain-Jones N.M."/>
            <person name="Garbe J.R."/>
            <person name="Macchietto M.G."/>
            <person name="Kania S.A."/>
            <person name="Gerhold R.W."/>
            <person name="Richards J.E."/>
            <person name="Wolf T.M."/>
        </authorList>
    </citation>
    <scope>NUCLEOTIDE SEQUENCE</scope>
    <source>
        <strain evidence="1">MNPRO001-30</strain>
        <tissue evidence="1">Meninges</tissue>
    </source>
</reference>